<dbReference type="PANTHER" id="PTHR11727:SF27">
    <property type="entry name" value="RIBOSOMAL RNA SMALL SUBUNIT METHYLTRANSFERASE, CHLOROPLASTIC"/>
    <property type="match status" value="1"/>
</dbReference>
<dbReference type="NCBIfam" id="TIGR00755">
    <property type="entry name" value="ksgA"/>
    <property type="match status" value="1"/>
</dbReference>
<feature type="binding site" evidence="6">
    <location>
        <position position="154"/>
    </location>
    <ligand>
        <name>S-adenosyl-L-methionine</name>
        <dbReference type="ChEBI" id="CHEBI:59789"/>
    </ligand>
</feature>
<dbReference type="EMBL" id="LVLJ01003592">
    <property type="protein sequence ID" value="OAE20624.1"/>
    <property type="molecule type" value="Genomic_DNA"/>
</dbReference>
<feature type="binding site" evidence="6">
    <location>
        <position position="108"/>
    </location>
    <ligand>
        <name>S-adenosyl-L-methionine</name>
        <dbReference type="ChEBI" id="CHEBI:59789"/>
    </ligand>
</feature>
<dbReference type="AlphaFoldDB" id="A0A176VI83"/>
<feature type="binding site" evidence="6">
    <location>
        <position position="133"/>
    </location>
    <ligand>
        <name>S-adenosyl-L-methionine</name>
        <dbReference type="ChEBI" id="CHEBI:59789"/>
    </ligand>
</feature>
<reference evidence="10 11" key="1">
    <citation type="submission" date="2016-03" db="EMBL/GenBank/DDBJ databases">
        <title>Mechanisms controlling the formation of the plant cell surface in tip-growing cells are functionally conserved among land plants.</title>
        <authorList>
            <person name="Honkanen S."/>
            <person name="Jones V.A."/>
            <person name="Morieri G."/>
            <person name="Champion C."/>
            <person name="Hetherington A.J."/>
            <person name="Kelly S."/>
            <person name="Saint-Marcoux D."/>
            <person name="Proust H."/>
            <person name="Prescott H."/>
            <person name="Dolan L."/>
        </authorList>
    </citation>
    <scope>NUCLEOTIDE SEQUENCE [LARGE SCALE GENOMIC DNA]</scope>
    <source>
        <strain evidence="11">cv. Tak-1 and cv. Tak-2</strain>
        <tissue evidence="10">Whole gametophyte</tissue>
    </source>
</reference>
<evidence type="ECO:0000256" key="5">
    <source>
        <dbReference type="ARBA" id="ARBA00022884"/>
    </source>
</evidence>
<keyword evidence="11" id="KW-1185">Reference proteome</keyword>
<evidence type="ECO:0000313" key="9">
    <source>
        <dbReference type="EMBL" id="BBN16412.1"/>
    </source>
</evidence>
<evidence type="ECO:0000256" key="1">
    <source>
        <dbReference type="ARBA" id="ARBA00022552"/>
    </source>
</evidence>
<dbReference type="EMBL" id="AP019872">
    <property type="protein sequence ID" value="BBN16412.1"/>
    <property type="molecule type" value="Genomic_DNA"/>
</dbReference>
<dbReference type="FunFam" id="1.10.8.100:FF:000001">
    <property type="entry name" value="Ribosomal RNA small subunit methyltransferase A"/>
    <property type="match status" value="1"/>
</dbReference>
<name>A0A176VI83_MARPO</name>
<feature type="binding site" evidence="6">
    <location>
        <position position="179"/>
    </location>
    <ligand>
        <name>S-adenosyl-L-methionine</name>
        <dbReference type="ChEBI" id="CHEBI:59789"/>
    </ligand>
</feature>
<evidence type="ECO:0000256" key="3">
    <source>
        <dbReference type="ARBA" id="ARBA00022679"/>
    </source>
</evidence>
<dbReference type="Proteomes" id="UP001162541">
    <property type="component" value="Chromosome 7"/>
</dbReference>
<reference evidence="12" key="3">
    <citation type="journal article" date="2020" name="Curr. Biol.">
        <title>Chromatin organization in early land plants reveals an ancestral association between H3K27me3, transposons, and constitutive heterochromatin.</title>
        <authorList>
            <person name="Montgomery S.A."/>
            <person name="Tanizawa Y."/>
            <person name="Galik B."/>
            <person name="Wang N."/>
            <person name="Ito T."/>
            <person name="Mochizuki T."/>
            <person name="Akimcheva S."/>
            <person name="Bowman J.L."/>
            <person name="Cognat V."/>
            <person name="Marechal-Drouard L."/>
            <person name="Ekker H."/>
            <person name="Hong S.F."/>
            <person name="Kohchi T."/>
            <person name="Lin S.S."/>
            <person name="Liu L.D."/>
            <person name="Nakamura Y."/>
            <person name="Valeeva L.R."/>
            <person name="Shakirov E.V."/>
            <person name="Shippen D.E."/>
            <person name="Wei W.L."/>
            <person name="Yagura M."/>
            <person name="Yamaoka S."/>
            <person name="Yamato K.T."/>
            <person name="Liu C."/>
            <person name="Berger F."/>
        </authorList>
    </citation>
    <scope>NUCLEOTIDE SEQUENCE [LARGE SCALE GENOMIC DNA]</scope>
    <source>
        <strain evidence="12">Tak-1</strain>
    </source>
</reference>
<dbReference type="PANTHER" id="PTHR11727">
    <property type="entry name" value="DIMETHYLADENOSINE TRANSFERASE"/>
    <property type="match status" value="1"/>
</dbReference>
<proteinExistence type="inferred from homology"/>
<feature type="binding site" evidence="6">
    <location>
        <position position="211"/>
    </location>
    <ligand>
        <name>S-adenosyl-L-methionine</name>
        <dbReference type="ChEBI" id="CHEBI:59789"/>
    </ligand>
</feature>
<organism evidence="10 11">
    <name type="scientific">Marchantia polymorpha subsp. ruderalis</name>
    <dbReference type="NCBI Taxonomy" id="1480154"/>
    <lineage>
        <taxon>Eukaryota</taxon>
        <taxon>Viridiplantae</taxon>
        <taxon>Streptophyta</taxon>
        <taxon>Embryophyta</taxon>
        <taxon>Marchantiophyta</taxon>
        <taxon>Marchantiopsida</taxon>
        <taxon>Marchantiidae</taxon>
        <taxon>Marchantiales</taxon>
        <taxon>Marchantiaceae</taxon>
        <taxon>Marchantia</taxon>
    </lineage>
</organism>
<dbReference type="GO" id="GO:0000179">
    <property type="term" value="F:rRNA (adenine-N6,N6-)-dimethyltransferase activity"/>
    <property type="evidence" value="ECO:0007669"/>
    <property type="project" value="UniProtKB-UniRule"/>
</dbReference>
<dbReference type="EC" id="2.1.1.-" evidence="7"/>
<dbReference type="InterPro" id="IPR020596">
    <property type="entry name" value="rRNA_Ade_Mease_Trfase_CS"/>
</dbReference>
<evidence type="ECO:0000256" key="6">
    <source>
        <dbReference type="PROSITE-ProRule" id="PRU01026"/>
    </source>
</evidence>
<dbReference type="PROSITE" id="PS01131">
    <property type="entry name" value="RRNA_A_DIMETH"/>
    <property type="match status" value="1"/>
</dbReference>
<evidence type="ECO:0000256" key="4">
    <source>
        <dbReference type="ARBA" id="ARBA00022691"/>
    </source>
</evidence>
<keyword evidence="3 6" id="KW-0808">Transferase</keyword>
<gene>
    <name evidence="10" type="ORF">AXG93_517s1390</name>
    <name evidence="9" type="ORF">Mp_7g06060</name>
</gene>
<evidence type="ECO:0000259" key="8">
    <source>
        <dbReference type="SMART" id="SM00650"/>
    </source>
</evidence>
<protein>
    <recommendedName>
        <fullName evidence="7">rRNA adenine N(6)-methyltransferase</fullName>
        <ecNumber evidence="7">2.1.1.-</ecNumber>
    </recommendedName>
</protein>
<keyword evidence="1 7" id="KW-0698">rRNA processing</keyword>
<dbReference type="PROSITE" id="PS51689">
    <property type="entry name" value="SAM_RNA_A_N6_MT"/>
    <property type="match status" value="1"/>
</dbReference>
<feature type="binding site" evidence="6">
    <location>
        <position position="106"/>
    </location>
    <ligand>
        <name>S-adenosyl-L-methionine</name>
        <dbReference type="ChEBI" id="CHEBI:59789"/>
    </ligand>
</feature>
<evidence type="ECO:0000313" key="10">
    <source>
        <dbReference type="EMBL" id="OAE20624.1"/>
    </source>
</evidence>
<evidence type="ECO:0000313" key="11">
    <source>
        <dbReference type="Proteomes" id="UP000077202"/>
    </source>
</evidence>
<dbReference type="InterPro" id="IPR001737">
    <property type="entry name" value="KsgA/Erm"/>
</dbReference>
<dbReference type="SUPFAM" id="SSF53335">
    <property type="entry name" value="S-adenosyl-L-methionine-dependent methyltransferases"/>
    <property type="match status" value="1"/>
</dbReference>
<dbReference type="SMART" id="SM00650">
    <property type="entry name" value="rADc"/>
    <property type="match status" value="1"/>
</dbReference>
<dbReference type="InterPro" id="IPR029063">
    <property type="entry name" value="SAM-dependent_MTases_sf"/>
</dbReference>
<keyword evidence="4 6" id="KW-0949">S-adenosyl-L-methionine</keyword>
<dbReference type="Pfam" id="PF00398">
    <property type="entry name" value="RrnaAD"/>
    <property type="match status" value="1"/>
</dbReference>
<feature type="domain" description="Ribosomal RNA adenine methylase transferase N-terminal" evidence="8">
    <location>
        <begin position="113"/>
        <end position="297"/>
    </location>
</feature>
<dbReference type="Gene3D" id="3.40.50.150">
    <property type="entry name" value="Vaccinia Virus protein VP39"/>
    <property type="match status" value="1"/>
</dbReference>
<reference evidence="9" key="2">
    <citation type="journal article" date="2019" name="Curr. Biol.">
        <title>Chromatin organization in early land plants reveals an ancestral association between H3K27me3, transposons, and constitutive heterochromatin.</title>
        <authorList>
            <person name="Montgomery S.A."/>
            <person name="Tanizawa Y."/>
            <person name="Galik B."/>
            <person name="Wang N."/>
            <person name="Ito T."/>
            <person name="Mochizuki T."/>
            <person name="Akimcheva S."/>
            <person name="Bowman J."/>
            <person name="Cognat V."/>
            <person name="Drouard L."/>
            <person name="Ekker H."/>
            <person name="Houng S."/>
            <person name="Kohchi T."/>
            <person name="Lin S."/>
            <person name="Liu L.D."/>
            <person name="Nakamura Y."/>
            <person name="Valeeva L.R."/>
            <person name="Shakirov E.V."/>
            <person name="Shippen D.E."/>
            <person name="Wei W."/>
            <person name="Yagura M."/>
            <person name="Yamaoka S."/>
            <person name="Yamato K.T."/>
            <person name="Liu C."/>
            <person name="Berger F."/>
        </authorList>
    </citation>
    <scope>NUCLEOTIDE SEQUENCE [LARGE SCALE GENOMIC DNA]</scope>
    <source>
        <strain evidence="9">Tak-1</strain>
    </source>
</reference>
<evidence type="ECO:0000256" key="2">
    <source>
        <dbReference type="ARBA" id="ARBA00022603"/>
    </source>
</evidence>
<dbReference type="Proteomes" id="UP000077202">
    <property type="component" value="Unassembled WGS sequence"/>
</dbReference>
<sequence>MQLAGIGCCSWQSVDGFSLGLTKGRSRSSSGRGCSASSSNFGLGFSGAFGIGEFRTTWVSGGRGTNSPGVKCSVVEVKAENRDDIGSIVKALQSRDRFPKKWLGQHYMVNEKVNAKVVDAAHICPGDIVVEIGPGTGALTKSLVAAGAHVIAVEKDPDMASLVAERFAESGNVDVVNIDFLKWPLRNEIKKYLEKATLASGEPKLAKIVSNLPFNITTNVVKKVLPMGDLFSTVVLLLQDEAALRLVDASPDSGEYRPISFVVNFYSVPEYKFKVPRKSFFPVPRVDGGVVCFAIKKESEYPLVASQKVFFSMINSAFNGKRKMLRNTLQHMFSPSSTQAALLSVGLPETARPEELTLEQFVAFYNAVTSMTAPNSLAGPPSVIQPGLN</sequence>
<evidence type="ECO:0000256" key="7">
    <source>
        <dbReference type="RuleBase" id="RU362106"/>
    </source>
</evidence>
<accession>A0A176VI83</accession>
<evidence type="ECO:0000313" key="12">
    <source>
        <dbReference type="Proteomes" id="UP001162541"/>
    </source>
</evidence>
<keyword evidence="2 6" id="KW-0489">Methyltransferase</keyword>
<dbReference type="InterPro" id="IPR023165">
    <property type="entry name" value="rRNA_Ade_diMease-like_C"/>
</dbReference>
<dbReference type="CDD" id="cd02440">
    <property type="entry name" value="AdoMet_MTases"/>
    <property type="match status" value="1"/>
</dbReference>
<dbReference type="InterPro" id="IPR011530">
    <property type="entry name" value="rRNA_adenine_dimethylase"/>
</dbReference>
<dbReference type="GO" id="GO:0003723">
    <property type="term" value="F:RNA binding"/>
    <property type="evidence" value="ECO:0007669"/>
    <property type="project" value="UniProtKB-UniRule"/>
</dbReference>
<keyword evidence="5 6" id="KW-0694">RNA-binding</keyword>
<dbReference type="Gene3D" id="1.10.8.100">
    <property type="entry name" value="Ribosomal RNA adenine dimethylase-like, domain 2"/>
    <property type="match status" value="1"/>
</dbReference>
<dbReference type="InterPro" id="IPR020598">
    <property type="entry name" value="rRNA_Ade_methylase_Trfase_N"/>
</dbReference>
<comment type="similarity">
    <text evidence="6 7">Belongs to the class I-like SAM-binding methyltransferase superfamily. rRNA adenine N(6)-methyltransferase family.</text>
</comment>